<feature type="compositionally biased region" description="Basic and acidic residues" evidence="1">
    <location>
        <begin position="1"/>
        <end position="15"/>
    </location>
</feature>
<gene>
    <name evidence="2" type="ORF">AVEN_238786_2</name>
</gene>
<sequence>MHGKGREPTLPEPKRTRTSAWKKLWPKSDVECDFEESETVSEESVLNEIVSLTKVMGQEMNTNDIHELLEEHNQELTTEELMDLQCVSQQEAVKESLLEKEEDHVISNHGQMMRMIPEQALLSRNFRGAPLRMIERAASLIDDGSSAGSDFGHGALRPLGCDLTTRPRRPHPLW</sequence>
<accession>A0A4Y2J1H9</accession>
<dbReference type="EMBL" id="BGPR01003052">
    <property type="protein sequence ID" value="GBM83036.1"/>
    <property type="molecule type" value="Genomic_DNA"/>
</dbReference>
<keyword evidence="3" id="KW-1185">Reference proteome</keyword>
<dbReference type="Proteomes" id="UP000499080">
    <property type="component" value="Unassembled WGS sequence"/>
</dbReference>
<reference evidence="2 3" key="1">
    <citation type="journal article" date="2019" name="Sci. Rep.">
        <title>Orb-weaving spider Araneus ventricosus genome elucidates the spidroin gene catalogue.</title>
        <authorList>
            <person name="Kono N."/>
            <person name="Nakamura H."/>
            <person name="Ohtoshi R."/>
            <person name="Moran D.A.P."/>
            <person name="Shinohara A."/>
            <person name="Yoshida Y."/>
            <person name="Fujiwara M."/>
            <person name="Mori M."/>
            <person name="Tomita M."/>
            <person name="Arakawa K."/>
        </authorList>
    </citation>
    <scope>NUCLEOTIDE SEQUENCE [LARGE SCALE GENOMIC DNA]</scope>
</reference>
<comment type="caution">
    <text evidence="2">The sequence shown here is derived from an EMBL/GenBank/DDBJ whole genome shotgun (WGS) entry which is preliminary data.</text>
</comment>
<organism evidence="2 3">
    <name type="scientific">Araneus ventricosus</name>
    <name type="common">Orbweaver spider</name>
    <name type="synonym">Epeira ventricosa</name>
    <dbReference type="NCBI Taxonomy" id="182803"/>
    <lineage>
        <taxon>Eukaryota</taxon>
        <taxon>Metazoa</taxon>
        <taxon>Ecdysozoa</taxon>
        <taxon>Arthropoda</taxon>
        <taxon>Chelicerata</taxon>
        <taxon>Arachnida</taxon>
        <taxon>Araneae</taxon>
        <taxon>Araneomorphae</taxon>
        <taxon>Entelegynae</taxon>
        <taxon>Araneoidea</taxon>
        <taxon>Araneidae</taxon>
        <taxon>Araneus</taxon>
    </lineage>
</organism>
<feature type="region of interest" description="Disordered" evidence="1">
    <location>
        <begin position="1"/>
        <end position="20"/>
    </location>
</feature>
<evidence type="ECO:0000313" key="3">
    <source>
        <dbReference type="Proteomes" id="UP000499080"/>
    </source>
</evidence>
<protein>
    <submittedName>
        <fullName evidence="2">Uncharacterized protein</fullName>
    </submittedName>
</protein>
<proteinExistence type="predicted"/>
<name>A0A4Y2J1H9_ARAVE</name>
<evidence type="ECO:0000313" key="2">
    <source>
        <dbReference type="EMBL" id="GBM83036.1"/>
    </source>
</evidence>
<dbReference type="OrthoDB" id="7422307at2759"/>
<evidence type="ECO:0000256" key="1">
    <source>
        <dbReference type="SAM" id="MobiDB-lite"/>
    </source>
</evidence>
<dbReference type="AlphaFoldDB" id="A0A4Y2J1H9"/>